<dbReference type="Gene3D" id="3.40.50.300">
    <property type="entry name" value="P-loop containing nucleotide triphosphate hydrolases"/>
    <property type="match status" value="1"/>
</dbReference>
<evidence type="ECO:0000256" key="3">
    <source>
        <dbReference type="ARBA" id="ARBA00022475"/>
    </source>
</evidence>
<accession>A0A1B1C7Y5</accession>
<dbReference type="PANTHER" id="PTHR42788">
    <property type="entry name" value="TAURINE IMPORT ATP-BINDING PROTEIN-RELATED"/>
    <property type="match status" value="1"/>
</dbReference>
<evidence type="ECO:0000256" key="7">
    <source>
        <dbReference type="ARBA" id="ARBA00023136"/>
    </source>
</evidence>
<dbReference type="Pfam" id="PF00005">
    <property type="entry name" value="ABC_tran"/>
    <property type="match status" value="1"/>
</dbReference>
<dbReference type="InterPro" id="IPR050166">
    <property type="entry name" value="ABC_transporter_ATP-bind"/>
</dbReference>
<dbReference type="PROSITE" id="PS50893">
    <property type="entry name" value="ABC_TRANSPORTER_2"/>
    <property type="match status" value="1"/>
</dbReference>
<keyword evidence="6" id="KW-1278">Translocase</keyword>
<dbReference type="EMBL" id="CP016286">
    <property type="protein sequence ID" value="ANP85893.1"/>
    <property type="molecule type" value="Genomic_DNA"/>
</dbReference>
<feature type="domain" description="ABC transporter" evidence="8">
    <location>
        <begin position="35"/>
        <end position="261"/>
    </location>
</feature>
<evidence type="ECO:0000313" key="9">
    <source>
        <dbReference type="EMBL" id="ANP85893.1"/>
    </source>
</evidence>
<dbReference type="GO" id="GO:0016887">
    <property type="term" value="F:ATP hydrolysis activity"/>
    <property type="evidence" value="ECO:0007669"/>
    <property type="project" value="InterPro"/>
</dbReference>
<dbReference type="InterPro" id="IPR003593">
    <property type="entry name" value="AAA+_ATPase"/>
</dbReference>
<keyword evidence="4" id="KW-0547">Nucleotide-binding</keyword>
<dbReference type="GO" id="GO:0005524">
    <property type="term" value="F:ATP binding"/>
    <property type="evidence" value="ECO:0007669"/>
    <property type="project" value="UniProtKB-KW"/>
</dbReference>
<dbReference type="PROSITE" id="PS00211">
    <property type="entry name" value="ABC_TRANSPORTER_1"/>
    <property type="match status" value="1"/>
</dbReference>
<evidence type="ECO:0000256" key="6">
    <source>
        <dbReference type="ARBA" id="ARBA00022967"/>
    </source>
</evidence>
<keyword evidence="5 9" id="KW-0067">ATP-binding</keyword>
<dbReference type="OrthoDB" id="9797536at2"/>
<sequence>MTSIADERFHAVAEEEPAYAREHAPAVGRSASAAISLTGLEKSFGANRVLRGINLHIPAGEFVAVIGKSGCGKSTLLRILMGLDEPSAGELHFEDADGAQVNPNARIVFQEPRLLPWLSVADNVVVGLGDGIDSRAAAKAADTVLAEVQLGEKTGEWPARLSGGQRQRVALARALVSRPGVLALDEPLGALDALTRISMQELINRVWHELGFTAVLVTHDVSEAVHLADRVIVLDEGRIALDLPIPYPRPRRHGHPGLAELEGRLLAAILGTDGGH</sequence>
<evidence type="ECO:0000256" key="2">
    <source>
        <dbReference type="ARBA" id="ARBA00022448"/>
    </source>
</evidence>
<evidence type="ECO:0000256" key="5">
    <source>
        <dbReference type="ARBA" id="ARBA00022840"/>
    </source>
</evidence>
<protein>
    <submittedName>
        <fullName evidence="9">Aliphatic sulfonate ABC transporter ATP-binding protein</fullName>
    </submittedName>
</protein>
<dbReference type="InterPro" id="IPR017871">
    <property type="entry name" value="ABC_transporter-like_CS"/>
</dbReference>
<dbReference type="AlphaFoldDB" id="A0A1B1C7Y5"/>
<reference evidence="9 10" key="1">
    <citation type="submission" date="2016-06" db="EMBL/GenBank/DDBJ databases">
        <title>Microsymbionts genomes from the relict species Vavilovia formosa.</title>
        <authorList>
            <person name="Chirak E."/>
            <person name="Kimeklis A."/>
            <person name="Andronov E."/>
        </authorList>
    </citation>
    <scope>NUCLEOTIDE SEQUENCE [LARGE SCALE GENOMIC DNA]</scope>
    <source>
        <strain evidence="9 10">Vaf10</strain>
    </source>
</reference>
<evidence type="ECO:0000256" key="1">
    <source>
        <dbReference type="ARBA" id="ARBA00005417"/>
    </source>
</evidence>
<dbReference type="PANTHER" id="PTHR42788:SF17">
    <property type="entry name" value="ALIPHATIC SULFONATES IMPORT ATP-BINDING PROTEIN SSUB"/>
    <property type="match status" value="1"/>
</dbReference>
<gene>
    <name evidence="9" type="ORF">BA011_09215</name>
</gene>
<evidence type="ECO:0000313" key="10">
    <source>
        <dbReference type="Proteomes" id="UP000092691"/>
    </source>
</evidence>
<keyword evidence="3" id="KW-1003">Cell membrane</keyword>
<organism evidence="9 10">
    <name type="scientific">Rhizobium leguminosarum</name>
    <dbReference type="NCBI Taxonomy" id="384"/>
    <lineage>
        <taxon>Bacteria</taxon>
        <taxon>Pseudomonadati</taxon>
        <taxon>Pseudomonadota</taxon>
        <taxon>Alphaproteobacteria</taxon>
        <taxon>Hyphomicrobiales</taxon>
        <taxon>Rhizobiaceae</taxon>
        <taxon>Rhizobium/Agrobacterium group</taxon>
        <taxon>Rhizobium</taxon>
    </lineage>
</organism>
<dbReference type="RefSeq" id="WP_065280218.1">
    <property type="nucleotide sequence ID" value="NZ_CP016286.1"/>
</dbReference>
<keyword evidence="2" id="KW-0813">Transport</keyword>
<keyword evidence="7" id="KW-0472">Membrane</keyword>
<evidence type="ECO:0000256" key="4">
    <source>
        <dbReference type="ARBA" id="ARBA00022741"/>
    </source>
</evidence>
<proteinExistence type="inferred from homology"/>
<dbReference type="InterPro" id="IPR003439">
    <property type="entry name" value="ABC_transporter-like_ATP-bd"/>
</dbReference>
<evidence type="ECO:0000259" key="8">
    <source>
        <dbReference type="PROSITE" id="PS50893"/>
    </source>
</evidence>
<dbReference type="SUPFAM" id="SSF52540">
    <property type="entry name" value="P-loop containing nucleoside triphosphate hydrolases"/>
    <property type="match status" value="1"/>
</dbReference>
<dbReference type="InterPro" id="IPR027417">
    <property type="entry name" value="P-loop_NTPase"/>
</dbReference>
<dbReference type="Proteomes" id="UP000092691">
    <property type="component" value="Chromosome"/>
</dbReference>
<dbReference type="SMART" id="SM00382">
    <property type="entry name" value="AAA"/>
    <property type="match status" value="1"/>
</dbReference>
<comment type="similarity">
    <text evidence="1">Belongs to the ABC transporter superfamily.</text>
</comment>
<name>A0A1B1C7Y5_RHILE</name>